<evidence type="ECO:0000313" key="7">
    <source>
        <dbReference type="Proteomes" id="UP000824229"/>
    </source>
</evidence>
<feature type="coiled-coil region" evidence="2">
    <location>
        <begin position="23"/>
        <end position="106"/>
    </location>
</feature>
<dbReference type="CDD" id="cd12797">
    <property type="entry name" value="M23_peptidase"/>
    <property type="match status" value="1"/>
</dbReference>
<reference evidence="6" key="1">
    <citation type="journal article" date="2021" name="PeerJ">
        <title>Extensive microbial diversity within the chicken gut microbiome revealed by metagenomics and culture.</title>
        <authorList>
            <person name="Gilroy R."/>
            <person name="Ravi A."/>
            <person name="Getino M."/>
            <person name="Pursley I."/>
            <person name="Horton D.L."/>
            <person name="Alikhan N.F."/>
            <person name="Baker D."/>
            <person name="Gharbi K."/>
            <person name="Hall N."/>
            <person name="Watson M."/>
            <person name="Adriaenssens E.M."/>
            <person name="Foster-Nyarko E."/>
            <person name="Jarju S."/>
            <person name="Secka A."/>
            <person name="Antonio M."/>
            <person name="Oren A."/>
            <person name="Chaudhuri R.R."/>
            <person name="La Ragione R."/>
            <person name="Hildebrand F."/>
            <person name="Pallen M.J."/>
        </authorList>
    </citation>
    <scope>NUCLEOTIDE SEQUENCE</scope>
    <source>
        <strain evidence="6">B5-657</strain>
    </source>
</reference>
<dbReference type="InterPro" id="IPR057309">
    <property type="entry name" value="PcsB_CC"/>
</dbReference>
<evidence type="ECO:0000256" key="3">
    <source>
        <dbReference type="SAM" id="SignalP"/>
    </source>
</evidence>
<dbReference type="SUPFAM" id="SSF51261">
    <property type="entry name" value="Duplicated hybrid motif"/>
    <property type="match status" value="1"/>
</dbReference>
<dbReference type="EMBL" id="JAHLFQ010000162">
    <property type="protein sequence ID" value="MBU3804530.1"/>
    <property type="molecule type" value="Genomic_DNA"/>
</dbReference>
<dbReference type="AlphaFoldDB" id="A0A9E2NLM2"/>
<proteinExistence type="predicted"/>
<evidence type="ECO:0000256" key="2">
    <source>
        <dbReference type="SAM" id="Coils"/>
    </source>
</evidence>
<dbReference type="PANTHER" id="PTHR21666:SF270">
    <property type="entry name" value="MUREIN HYDROLASE ACTIVATOR ENVC"/>
    <property type="match status" value="1"/>
</dbReference>
<dbReference type="Gene3D" id="6.10.250.3150">
    <property type="match status" value="1"/>
</dbReference>
<name>A0A9E2NLM2_9FIRM</name>
<keyword evidence="1 3" id="KW-0732">Signal</keyword>
<dbReference type="Gene3D" id="2.70.70.10">
    <property type="entry name" value="Glucose Permease (Domain IIA)"/>
    <property type="match status" value="1"/>
</dbReference>
<comment type="caution">
    <text evidence="6">The sequence shown here is derived from an EMBL/GenBank/DDBJ whole genome shotgun (WGS) entry which is preliminary data.</text>
</comment>
<keyword evidence="2" id="KW-0175">Coiled coil</keyword>
<dbReference type="InterPro" id="IPR050570">
    <property type="entry name" value="Cell_wall_metabolism_enzyme"/>
</dbReference>
<sequence length="381" mass="42618">MKKKITLFLAMLLVFMPVSASSLSDKKNQLSNTEQNIKDKEAQIAEKQEEKSAIEEEIKAVDLEIVDIQNNIKELGEQLEEKKEQIEESQQKLDLANTKKEEQYDATKARMVQMYKNQKIGYMQVLFSSNSFWDAINRMEYVRRISQKDNTILDDYKAQIEEIEAQKKTIESEKNKLDLLQKEAYAKNEELESVRSKKETAMNALAEEEGKLQSEIESLEQVSKDLKAEINELTKQLAAQSGSNAPTQYVGGALMWPVPGYYRISSDYVGRVSPIFGTAEFHTGIDIPAGYGEDVVAAADGVVITSGWVRGYGNTIMISHGSGIVTLYGHNSSLVVSNGQSVKRGQVIAKIGSTGYATGNHCHFEVRVNGDHTSPWPYLNN</sequence>
<reference evidence="6" key="2">
    <citation type="submission" date="2021-04" db="EMBL/GenBank/DDBJ databases">
        <authorList>
            <person name="Gilroy R."/>
        </authorList>
    </citation>
    <scope>NUCLEOTIDE SEQUENCE</scope>
    <source>
        <strain evidence="6">B5-657</strain>
    </source>
</reference>
<feature type="domain" description="Peptidoglycan hydrolase PcsB coiled-coil" evidence="5">
    <location>
        <begin position="99"/>
        <end position="165"/>
    </location>
</feature>
<evidence type="ECO:0000259" key="5">
    <source>
        <dbReference type="Pfam" id="PF24568"/>
    </source>
</evidence>
<feature type="coiled-coil region" evidence="2">
    <location>
        <begin position="146"/>
        <end position="243"/>
    </location>
</feature>
<feature type="signal peptide" evidence="3">
    <location>
        <begin position="1"/>
        <end position="20"/>
    </location>
</feature>
<dbReference type="GO" id="GO:0004222">
    <property type="term" value="F:metalloendopeptidase activity"/>
    <property type="evidence" value="ECO:0007669"/>
    <property type="project" value="TreeGrafter"/>
</dbReference>
<dbReference type="InterPro" id="IPR016047">
    <property type="entry name" value="M23ase_b-sheet_dom"/>
</dbReference>
<dbReference type="Pfam" id="PF24568">
    <property type="entry name" value="CC_PcsB"/>
    <property type="match status" value="1"/>
</dbReference>
<gene>
    <name evidence="6" type="ORF">H9872_07220</name>
</gene>
<dbReference type="PANTHER" id="PTHR21666">
    <property type="entry name" value="PEPTIDASE-RELATED"/>
    <property type="match status" value="1"/>
</dbReference>
<protein>
    <submittedName>
        <fullName evidence="6">Peptidoglycan DD-metalloendopeptidase family protein</fullName>
    </submittedName>
</protein>
<evidence type="ECO:0000259" key="4">
    <source>
        <dbReference type="Pfam" id="PF01551"/>
    </source>
</evidence>
<dbReference type="Pfam" id="PF01551">
    <property type="entry name" value="Peptidase_M23"/>
    <property type="match status" value="1"/>
</dbReference>
<feature type="domain" description="M23ase beta-sheet core" evidence="4">
    <location>
        <begin position="281"/>
        <end position="375"/>
    </location>
</feature>
<evidence type="ECO:0000256" key="1">
    <source>
        <dbReference type="ARBA" id="ARBA00022729"/>
    </source>
</evidence>
<dbReference type="Proteomes" id="UP000824229">
    <property type="component" value="Unassembled WGS sequence"/>
</dbReference>
<evidence type="ECO:0000313" key="6">
    <source>
        <dbReference type="EMBL" id="MBU3804530.1"/>
    </source>
</evidence>
<dbReference type="InterPro" id="IPR011055">
    <property type="entry name" value="Dup_hybrid_motif"/>
</dbReference>
<accession>A0A9E2NLM2</accession>
<feature type="chain" id="PRO_5039021456" evidence="3">
    <location>
        <begin position="21"/>
        <end position="381"/>
    </location>
</feature>
<organism evidence="6 7">
    <name type="scientific">Candidatus Cellulosilyticum pullistercoris</name>
    <dbReference type="NCBI Taxonomy" id="2838521"/>
    <lineage>
        <taxon>Bacteria</taxon>
        <taxon>Bacillati</taxon>
        <taxon>Bacillota</taxon>
        <taxon>Clostridia</taxon>
        <taxon>Lachnospirales</taxon>
        <taxon>Cellulosilyticaceae</taxon>
        <taxon>Cellulosilyticum</taxon>
    </lineage>
</organism>